<dbReference type="PANTHER" id="PTHR30093:SF2">
    <property type="entry name" value="TYPE II SECRETION SYSTEM PROTEIN H"/>
    <property type="match status" value="1"/>
</dbReference>
<protein>
    <submittedName>
        <fullName evidence="2">Protein containing DUF1559</fullName>
    </submittedName>
</protein>
<proteinExistence type="predicted"/>
<dbReference type="InterPro" id="IPR011453">
    <property type="entry name" value="DUF1559"/>
</dbReference>
<comment type="caution">
    <text evidence="2">The sequence shown here is derived from an EMBL/GenBank/DDBJ whole genome shotgun (WGS) entry which is preliminary data.</text>
</comment>
<evidence type="ECO:0000259" key="1">
    <source>
        <dbReference type="Pfam" id="PF07596"/>
    </source>
</evidence>
<name>M5RI00_9BACT</name>
<reference evidence="2 3" key="1">
    <citation type="journal article" date="2013" name="Mar. Genomics">
        <title>Expression of sulfatases in Rhodopirellula baltica and the diversity of sulfatases in the genus Rhodopirellula.</title>
        <authorList>
            <person name="Wegner C.E."/>
            <person name="Richter-Heitmann T."/>
            <person name="Klindworth A."/>
            <person name="Klockow C."/>
            <person name="Richter M."/>
            <person name="Achstetter T."/>
            <person name="Glockner F.O."/>
            <person name="Harder J."/>
        </authorList>
    </citation>
    <scope>NUCLEOTIDE SEQUENCE [LARGE SCALE GENOMIC DNA]</scope>
    <source>
        <strain evidence="2 3">SM1</strain>
    </source>
</reference>
<dbReference type="InterPro" id="IPR027558">
    <property type="entry name" value="Pre_pil_HX9DG_C"/>
</dbReference>
<dbReference type="EMBL" id="ANOG01000613">
    <property type="protein sequence ID" value="EMI18796.1"/>
    <property type="molecule type" value="Genomic_DNA"/>
</dbReference>
<dbReference type="SUPFAM" id="SSF54523">
    <property type="entry name" value="Pili subunits"/>
    <property type="match status" value="1"/>
</dbReference>
<dbReference type="AlphaFoldDB" id="M5RI00"/>
<dbReference type="Pfam" id="PF07596">
    <property type="entry name" value="SBP_bac_10"/>
    <property type="match status" value="1"/>
</dbReference>
<sequence>MDALFFQMVWQMRAHLLSYDRKEMKKHPRSKAFTLVELLVVIAIIGVLVGLLLPAVQAAREAARRMQCQNNLKQIGLALHNYESTFKVLPPGGLSWVDDSGFGGTKDDDGYGFLCFLLPYIEQSALYEQVDPNGYWEEPDGITGRPIEHMVEAIAGGSPTERIQRRWEAATTPVQTYLCPTSAMPVNAPLTWSIYGSGDFGVGTLDVNPAFNADQTTGLATSSYKGCAGNHLGDNGLFVKRAEGPPRLFRDVIDGLSNTIAVGESTYVRASGVSKPPVDGESPSSLEDWPVWIGMPRTDESLRFTARTSSPINAYTSVGNMYQAIDDDCAFSFHQGGAQFNFADGSVRFITDSVSMETYQALAGMNDGEVVGEF</sequence>
<dbReference type="Proteomes" id="UP000011991">
    <property type="component" value="Unassembled WGS sequence"/>
</dbReference>
<keyword evidence="3" id="KW-1185">Reference proteome</keyword>
<dbReference type="PANTHER" id="PTHR30093">
    <property type="entry name" value="GENERAL SECRETION PATHWAY PROTEIN G"/>
    <property type="match status" value="1"/>
</dbReference>
<evidence type="ECO:0000313" key="3">
    <source>
        <dbReference type="Proteomes" id="UP000011991"/>
    </source>
</evidence>
<feature type="domain" description="DUF1559" evidence="1">
    <location>
        <begin position="57"/>
        <end position="356"/>
    </location>
</feature>
<gene>
    <name evidence="2" type="ORF">RMSM_04271</name>
</gene>
<dbReference type="Pfam" id="PF07963">
    <property type="entry name" value="N_methyl"/>
    <property type="match status" value="1"/>
</dbReference>
<dbReference type="NCBIfam" id="TIGR02532">
    <property type="entry name" value="IV_pilin_GFxxxE"/>
    <property type="match status" value="1"/>
</dbReference>
<dbReference type="NCBIfam" id="TIGR04294">
    <property type="entry name" value="pre_pil_HX9DG"/>
    <property type="match status" value="1"/>
</dbReference>
<dbReference type="InterPro" id="IPR012902">
    <property type="entry name" value="N_methyl_site"/>
</dbReference>
<organism evidence="2 3">
    <name type="scientific">Rhodopirellula maiorica SM1</name>
    <dbReference type="NCBI Taxonomy" id="1265738"/>
    <lineage>
        <taxon>Bacteria</taxon>
        <taxon>Pseudomonadati</taxon>
        <taxon>Planctomycetota</taxon>
        <taxon>Planctomycetia</taxon>
        <taxon>Pirellulales</taxon>
        <taxon>Pirellulaceae</taxon>
        <taxon>Novipirellula</taxon>
    </lineage>
</organism>
<dbReference type="Gene3D" id="3.30.700.10">
    <property type="entry name" value="Glycoprotein, Type 4 Pilin"/>
    <property type="match status" value="1"/>
</dbReference>
<dbReference type="InterPro" id="IPR045584">
    <property type="entry name" value="Pilin-like"/>
</dbReference>
<accession>M5RI00</accession>
<evidence type="ECO:0000313" key="2">
    <source>
        <dbReference type="EMBL" id="EMI18796.1"/>
    </source>
</evidence>
<dbReference type="PATRIC" id="fig|1265738.3.peg.4276"/>